<dbReference type="RefSeq" id="XP_043180406.1">
    <property type="nucleotide sequence ID" value="XM_043328960.1"/>
</dbReference>
<name>A0A8H8SW47_9AGAM</name>
<reference evidence="2" key="1">
    <citation type="submission" date="2020-05" db="EMBL/GenBank/DDBJ databases">
        <title>Evolutionary and genomic comparisons of hybrid uninucleate and nonhybrid Rhizoctonia fungi.</title>
        <authorList>
            <person name="Li C."/>
            <person name="Chen X."/>
        </authorList>
    </citation>
    <scope>NUCLEOTIDE SEQUENCE</scope>
    <source>
        <strain evidence="2">AG-1 IA</strain>
    </source>
</reference>
<evidence type="ECO:0000313" key="3">
    <source>
        <dbReference type="Proteomes" id="UP000650533"/>
    </source>
</evidence>
<evidence type="ECO:0000313" key="2">
    <source>
        <dbReference type="EMBL" id="QRW20169.1"/>
    </source>
</evidence>
<proteinExistence type="predicted"/>
<gene>
    <name evidence="2" type="ORF">RhiXN_09144</name>
</gene>
<dbReference type="KEGG" id="rsx:RhiXN_09144"/>
<feature type="region of interest" description="Disordered" evidence="1">
    <location>
        <begin position="39"/>
        <end position="85"/>
    </location>
</feature>
<evidence type="ECO:0000256" key="1">
    <source>
        <dbReference type="SAM" id="MobiDB-lite"/>
    </source>
</evidence>
<sequence length="112" mass="12767">MSKKPPKALSSRRQVMFEPVYPVPQFRSPDVHPLTLRRPGYHSLPEPFPREHTDSRPSSALSVYEGRRSHAAETLQSSPDSDRDHASCVLRAPEISTLNLHIILVYRLDLIQ</sequence>
<accession>A0A8H8SW47</accession>
<dbReference type="Proteomes" id="UP000650533">
    <property type="component" value="Chromosome 5"/>
</dbReference>
<organism evidence="2 3">
    <name type="scientific">Rhizoctonia solani</name>
    <dbReference type="NCBI Taxonomy" id="456999"/>
    <lineage>
        <taxon>Eukaryota</taxon>
        <taxon>Fungi</taxon>
        <taxon>Dikarya</taxon>
        <taxon>Basidiomycota</taxon>
        <taxon>Agaricomycotina</taxon>
        <taxon>Agaricomycetes</taxon>
        <taxon>Cantharellales</taxon>
        <taxon>Ceratobasidiaceae</taxon>
        <taxon>Rhizoctonia</taxon>
    </lineage>
</organism>
<dbReference type="EMBL" id="CP059662">
    <property type="protein sequence ID" value="QRW20169.1"/>
    <property type="molecule type" value="Genomic_DNA"/>
</dbReference>
<protein>
    <submittedName>
        <fullName evidence="2">Uncharacterized protein</fullName>
    </submittedName>
</protein>
<dbReference type="AlphaFoldDB" id="A0A8H8SW47"/>
<dbReference type="GeneID" id="67031423"/>